<keyword evidence="3" id="KW-0997">Cell inner membrane</keyword>
<name>R4YLU0_OLEAN</name>
<organism evidence="10 11">
    <name type="scientific">Oleispira antarctica RB-8</name>
    <dbReference type="NCBI Taxonomy" id="698738"/>
    <lineage>
        <taxon>Bacteria</taxon>
        <taxon>Pseudomonadati</taxon>
        <taxon>Pseudomonadota</taxon>
        <taxon>Gammaproteobacteria</taxon>
        <taxon>Oceanospirillales</taxon>
        <taxon>Oceanospirillaceae</taxon>
        <taxon>Oleispira</taxon>
    </lineage>
</organism>
<dbReference type="KEGG" id="oai:OLEAN_C15310"/>
<feature type="transmembrane region" description="Helical" evidence="7">
    <location>
        <begin position="198"/>
        <end position="214"/>
    </location>
</feature>
<feature type="transmembrane region" description="Helical" evidence="7">
    <location>
        <begin position="175"/>
        <end position="192"/>
    </location>
</feature>
<dbReference type="InterPro" id="IPR031976">
    <property type="entry name" value="NRho"/>
</dbReference>
<dbReference type="STRING" id="698738.OLEAN_C15310"/>
<keyword evidence="10" id="KW-0378">Hydrolase</keyword>
<feature type="transmembrane region" description="Helical" evidence="7">
    <location>
        <begin position="140"/>
        <end position="163"/>
    </location>
</feature>
<dbReference type="InterPro" id="IPR022764">
    <property type="entry name" value="Peptidase_S54_rhomboid_dom"/>
</dbReference>
<dbReference type="EC" id="3.4.21.105" evidence="10"/>
<comment type="subcellular location">
    <subcellularLocation>
        <location evidence="1">Membrane</location>
        <topology evidence="1">Multi-pass membrane protein</topology>
    </subcellularLocation>
</comment>
<proteinExistence type="predicted"/>
<feature type="domain" description="Rhomboid protease N-terminal" evidence="9">
    <location>
        <begin position="1"/>
        <end position="67"/>
    </location>
</feature>
<dbReference type="Gene3D" id="1.20.1540.10">
    <property type="entry name" value="Rhomboid-like"/>
    <property type="match status" value="1"/>
</dbReference>
<evidence type="ECO:0000256" key="6">
    <source>
        <dbReference type="ARBA" id="ARBA00023136"/>
    </source>
</evidence>
<evidence type="ECO:0000313" key="11">
    <source>
        <dbReference type="Proteomes" id="UP000032749"/>
    </source>
</evidence>
<dbReference type="SUPFAM" id="SSF144091">
    <property type="entry name" value="Rhomboid-like"/>
    <property type="match status" value="1"/>
</dbReference>
<feature type="domain" description="Peptidase S54 rhomboid" evidence="8">
    <location>
        <begin position="135"/>
        <end position="275"/>
    </location>
</feature>
<protein>
    <submittedName>
        <fullName evidence="10">Rhomboid protease</fullName>
        <ecNumber evidence="10">3.4.21.105</ecNumber>
    </submittedName>
</protein>
<feature type="transmembrane region" description="Helical" evidence="7">
    <location>
        <begin position="234"/>
        <end position="255"/>
    </location>
</feature>
<evidence type="ECO:0000256" key="3">
    <source>
        <dbReference type="ARBA" id="ARBA00022519"/>
    </source>
</evidence>
<evidence type="ECO:0000313" key="10">
    <source>
        <dbReference type="EMBL" id="CCK75707.1"/>
    </source>
</evidence>
<dbReference type="InterPro" id="IPR035952">
    <property type="entry name" value="Rhomboid-like_sf"/>
</dbReference>
<keyword evidence="4 7" id="KW-0812">Transmembrane</keyword>
<feature type="transmembrane region" description="Helical" evidence="7">
    <location>
        <begin position="82"/>
        <end position="102"/>
    </location>
</feature>
<dbReference type="GO" id="GO:0006508">
    <property type="term" value="P:proteolysis"/>
    <property type="evidence" value="ECO:0007669"/>
    <property type="project" value="UniProtKB-KW"/>
</dbReference>
<accession>R4YLU0</accession>
<gene>
    <name evidence="10" type="primary">glpG</name>
    <name evidence="10" type="ORF">OLEAN_C15310</name>
</gene>
<dbReference type="EMBL" id="FO203512">
    <property type="protein sequence ID" value="CCK75707.1"/>
    <property type="molecule type" value="Genomic_DNA"/>
</dbReference>
<dbReference type="Pfam" id="PF01694">
    <property type="entry name" value="Rhomboid"/>
    <property type="match status" value="1"/>
</dbReference>
<dbReference type="PANTHER" id="PTHR43066:SF26">
    <property type="entry name" value="RHOMBOID PROTEASE GLPG"/>
    <property type="match status" value="1"/>
</dbReference>
<keyword evidence="10" id="KW-0645">Protease</keyword>
<sequence length="304" mass="34612">MSSILVFQASPDINLTPITDRLWQAKIPHRVILNEGSQDLWVARTEDAEQVKIWVQQWQAGELSAKPEPNEMPWQVNAQQQAIAFSRFPVTVMVMIALWLIYAAQQVGIVTQLDWLLDAGLWSGEKLDFTSFWQNDLYRWWSPALIHLSLMHIVMNSFWWWVLAKEIENSDGHRALIFLSLILALGAGYAQYLAVGPYFAGLSGVTYGLMGWVWGRQYRYREAPVPRYQLPSWLFPFMMIAMVVMIMFDGAFGGLNIGHESHIAGALIGVVIAIVWPINRGVLHANSVQDNNEILKDKGNNDDR</sequence>
<dbReference type="Gene3D" id="3.30.70.2080">
    <property type="match status" value="1"/>
</dbReference>
<dbReference type="AlphaFoldDB" id="R4YLU0"/>
<evidence type="ECO:0000259" key="8">
    <source>
        <dbReference type="Pfam" id="PF01694"/>
    </source>
</evidence>
<evidence type="ECO:0000259" key="9">
    <source>
        <dbReference type="Pfam" id="PF16733"/>
    </source>
</evidence>
<dbReference type="PANTHER" id="PTHR43066">
    <property type="entry name" value="RHOMBOID-RELATED PROTEIN"/>
    <property type="match status" value="1"/>
</dbReference>
<dbReference type="GO" id="GO:0004252">
    <property type="term" value="F:serine-type endopeptidase activity"/>
    <property type="evidence" value="ECO:0007669"/>
    <property type="project" value="InterPro"/>
</dbReference>
<dbReference type="InterPro" id="IPR038244">
    <property type="entry name" value="NRho_sf"/>
</dbReference>
<feature type="transmembrane region" description="Helical" evidence="7">
    <location>
        <begin position="261"/>
        <end position="278"/>
    </location>
</feature>
<keyword evidence="2" id="KW-1003">Cell membrane</keyword>
<keyword evidence="5 7" id="KW-1133">Transmembrane helix</keyword>
<reference evidence="10 11" key="1">
    <citation type="journal article" date="2013" name="Nat. Commun.">
        <title>Genome sequence and functional genomic analysis of the oil-degrading bacterium Oleispira antarctica.</title>
        <authorList>
            <person name="Kube M."/>
            <person name="Chernikova T.N."/>
            <person name="Al-Ramahi Y."/>
            <person name="Beloqui A."/>
            <person name="Lopez-Cortez N."/>
            <person name="Guazzaroni M.E."/>
            <person name="Heipieper H.J."/>
            <person name="Klages S."/>
            <person name="Kotsyurbenko O.R."/>
            <person name="Langer I."/>
            <person name="Nechitaylo T.Y."/>
            <person name="Lunsdorf H."/>
            <person name="Fernandez M."/>
            <person name="Juarez S."/>
            <person name="Ciordia S."/>
            <person name="Singer A."/>
            <person name="Kagan O."/>
            <person name="Egorova O."/>
            <person name="Petit P.A."/>
            <person name="Stogios P."/>
            <person name="Kim Y."/>
            <person name="Tchigvintsev A."/>
            <person name="Flick R."/>
            <person name="Denaro R."/>
            <person name="Genovese M."/>
            <person name="Albar J.P."/>
            <person name="Reva O.N."/>
            <person name="Martinez-Gomariz M."/>
            <person name="Tran H."/>
            <person name="Ferrer M."/>
            <person name="Savchenko A."/>
            <person name="Yakunin A.F."/>
            <person name="Yakimov M.M."/>
            <person name="Golyshina O.V."/>
            <person name="Reinhardt R."/>
            <person name="Golyshin P.N."/>
        </authorList>
    </citation>
    <scope>NUCLEOTIDE SEQUENCE [LARGE SCALE GENOMIC DNA]</scope>
</reference>
<evidence type="ECO:0000256" key="7">
    <source>
        <dbReference type="SAM" id="Phobius"/>
    </source>
</evidence>
<keyword evidence="6 7" id="KW-0472">Membrane</keyword>
<evidence type="ECO:0000256" key="1">
    <source>
        <dbReference type="ARBA" id="ARBA00004141"/>
    </source>
</evidence>
<evidence type="ECO:0000256" key="4">
    <source>
        <dbReference type="ARBA" id="ARBA00022692"/>
    </source>
</evidence>
<keyword evidence="11" id="KW-1185">Reference proteome</keyword>
<dbReference type="Pfam" id="PF16733">
    <property type="entry name" value="NRho"/>
    <property type="match status" value="1"/>
</dbReference>
<evidence type="ECO:0000256" key="2">
    <source>
        <dbReference type="ARBA" id="ARBA00022475"/>
    </source>
</evidence>
<dbReference type="Proteomes" id="UP000032749">
    <property type="component" value="Chromosome"/>
</dbReference>
<dbReference type="HOGENOM" id="CLU_058989_1_0_6"/>
<dbReference type="GO" id="GO:0016020">
    <property type="term" value="C:membrane"/>
    <property type="evidence" value="ECO:0007669"/>
    <property type="project" value="UniProtKB-SubCell"/>
</dbReference>
<dbReference type="OrthoDB" id="9778341at2"/>
<evidence type="ECO:0000256" key="5">
    <source>
        <dbReference type="ARBA" id="ARBA00022989"/>
    </source>
</evidence>